<dbReference type="Proteomes" id="UP000403266">
    <property type="component" value="Unassembled WGS sequence"/>
</dbReference>
<accession>A0A5N7MWJ7</accession>
<comment type="caution">
    <text evidence="2">The sequence shown here is derived from an EMBL/GenBank/DDBJ whole genome shotgun (WGS) entry which is preliminary data.</text>
</comment>
<evidence type="ECO:0000256" key="1">
    <source>
        <dbReference type="SAM" id="MobiDB-lite"/>
    </source>
</evidence>
<reference evidence="2 3" key="1">
    <citation type="journal article" date="2019" name="Syst. Appl. Microbiol.">
        <title>Microvirga tunisiensis sp. nov., a root nodule symbiotic bacterium isolated from Lupinus micranthus and L. luteus grown in Northern Tunisia.</title>
        <authorList>
            <person name="Msaddak A."/>
            <person name="Rejili M."/>
            <person name="Duran D."/>
            <person name="Mars M."/>
            <person name="Palacios J.M."/>
            <person name="Ruiz-Argueso T."/>
            <person name="Rey L."/>
            <person name="Imperial J."/>
        </authorList>
    </citation>
    <scope>NUCLEOTIDE SEQUENCE [LARGE SCALE GENOMIC DNA]</scope>
    <source>
        <strain evidence="2 3">Lmie10</strain>
    </source>
</reference>
<dbReference type="EMBL" id="VOSK01000639">
    <property type="protein sequence ID" value="MPR31343.1"/>
    <property type="molecule type" value="Genomic_DNA"/>
</dbReference>
<feature type="region of interest" description="Disordered" evidence="1">
    <location>
        <begin position="1"/>
        <end position="21"/>
    </location>
</feature>
<keyword evidence="3" id="KW-1185">Reference proteome</keyword>
<proteinExistence type="predicted"/>
<protein>
    <submittedName>
        <fullName evidence="2">Uncharacterized protein</fullName>
    </submittedName>
</protein>
<evidence type="ECO:0000313" key="3">
    <source>
        <dbReference type="Proteomes" id="UP000403266"/>
    </source>
</evidence>
<name>A0A5N7MWJ7_9HYPH</name>
<dbReference type="AlphaFoldDB" id="A0A5N7MWJ7"/>
<sequence length="140" mass="14688">MARSRATTTKQVTSRATGRVGTKAKAQTASFYVQPGPSVSKSKAVRIDVPAQTFKALFAEPERFRKLFEGYGTALVRSRATGKKVRFEVAVGPEGAPNITPIEEALGADAGPALAADSKADLDRALAAARDAARSGLPRS</sequence>
<evidence type="ECO:0000313" key="2">
    <source>
        <dbReference type="EMBL" id="MPR31343.1"/>
    </source>
</evidence>
<dbReference type="RefSeq" id="WP_152718516.1">
    <property type="nucleotide sequence ID" value="NZ_VOSJ01000685.1"/>
</dbReference>
<gene>
    <name evidence="2" type="ORF">FS320_42345</name>
</gene>
<organism evidence="2 3">
    <name type="scientific">Microvirga tunisiensis</name>
    <dbReference type="NCBI Taxonomy" id="2108360"/>
    <lineage>
        <taxon>Bacteria</taxon>
        <taxon>Pseudomonadati</taxon>
        <taxon>Pseudomonadota</taxon>
        <taxon>Alphaproteobacteria</taxon>
        <taxon>Hyphomicrobiales</taxon>
        <taxon>Methylobacteriaceae</taxon>
        <taxon>Microvirga</taxon>
    </lineage>
</organism>
<feature type="compositionally biased region" description="Polar residues" evidence="1">
    <location>
        <begin position="1"/>
        <end position="16"/>
    </location>
</feature>